<proteinExistence type="predicted"/>
<sequence>MSSGAGDFYDARETRDPAAREADLMQRLPDAIAAAMRHPGWAAHLSGVDPRAVRDRAALARLPVLRKSVLPGQHRESPPFGGFGPSDLSHFGRLFTSPGPIFEGEGTGVDPWGTARALFAAGLRRGDVVLNTFAYHLTPGGFMMDHGARALGCPVIPAGPGNTEQQFEVIRAFRPVAYAGTPDFLNILLAAADRDGYDISCIRKATVSGAAFPKSLQEAFSARRIEGYQSYGTADVGTVAYETVAREGMVLNEDIIVEIVRPGTGEPVAEGEVGEVVVTTLDALHPVIRLALGDLTAIMPGVSPCGRTAPRIRGWLGRADQTAKVKGMFVRPEQIADVGKRHPELGRLRLVITRQNEADAMELRAETPQHTDDLRAAVAQTLQGLTKLKGAVSLVAPGSLPNDGKVIADERPVG</sequence>
<keyword evidence="3" id="KW-1185">Reference proteome</keyword>
<dbReference type="PANTHER" id="PTHR43845">
    <property type="entry name" value="BLR5969 PROTEIN"/>
    <property type="match status" value="1"/>
</dbReference>
<feature type="domain" description="AMP-dependent synthetase/ligase" evidence="1">
    <location>
        <begin position="125"/>
        <end position="278"/>
    </location>
</feature>
<dbReference type="InterPro" id="IPR000873">
    <property type="entry name" value="AMP-dep_synth/lig_dom"/>
</dbReference>
<dbReference type="EMBL" id="SLWL01000009">
    <property type="protein sequence ID" value="TCO12537.1"/>
    <property type="molecule type" value="Genomic_DNA"/>
</dbReference>
<dbReference type="SUPFAM" id="SSF56801">
    <property type="entry name" value="Acetyl-CoA synthetase-like"/>
    <property type="match status" value="1"/>
</dbReference>
<gene>
    <name evidence="2" type="ORF">EV666_109186</name>
</gene>
<evidence type="ECO:0000259" key="1">
    <source>
        <dbReference type="Pfam" id="PF00501"/>
    </source>
</evidence>
<dbReference type="OrthoDB" id="580775at2"/>
<keyword evidence="2" id="KW-0436">Ligase</keyword>
<dbReference type="GO" id="GO:0016874">
    <property type="term" value="F:ligase activity"/>
    <property type="evidence" value="ECO:0007669"/>
    <property type="project" value="UniProtKB-KW"/>
</dbReference>
<dbReference type="PANTHER" id="PTHR43845:SF1">
    <property type="entry name" value="BLR5969 PROTEIN"/>
    <property type="match status" value="1"/>
</dbReference>
<evidence type="ECO:0000313" key="2">
    <source>
        <dbReference type="EMBL" id="TCO12537.1"/>
    </source>
</evidence>
<dbReference type="InterPro" id="IPR045851">
    <property type="entry name" value="AMP-bd_C_sf"/>
</dbReference>
<dbReference type="AlphaFoldDB" id="A0A4R2GRT9"/>
<dbReference type="Gene3D" id="3.30.300.30">
    <property type="match status" value="1"/>
</dbReference>
<comment type="caution">
    <text evidence="2">The sequence shown here is derived from an EMBL/GenBank/DDBJ whole genome shotgun (WGS) entry which is preliminary data.</text>
</comment>
<evidence type="ECO:0000313" key="3">
    <source>
        <dbReference type="Proteomes" id="UP000294881"/>
    </source>
</evidence>
<dbReference type="RefSeq" id="WP_132007850.1">
    <property type="nucleotide sequence ID" value="NZ_JBHUNN010000002.1"/>
</dbReference>
<protein>
    <submittedName>
        <fullName evidence="2">Phenylacetate-CoA ligase</fullName>
    </submittedName>
</protein>
<accession>A0A4R2GRT9</accession>
<reference evidence="2 3" key="1">
    <citation type="submission" date="2019-03" db="EMBL/GenBank/DDBJ databases">
        <title>Genomic Encyclopedia of Type Strains, Phase IV (KMG-IV): sequencing the most valuable type-strain genomes for metagenomic binning, comparative biology and taxonomic classification.</title>
        <authorList>
            <person name="Goeker M."/>
        </authorList>
    </citation>
    <scope>NUCLEOTIDE SEQUENCE [LARGE SCALE GENOMIC DNA]</scope>
    <source>
        <strain evidence="2 3">DSM 22958</strain>
    </source>
</reference>
<name>A0A4R2GRT9_9HYPH</name>
<dbReference type="Pfam" id="PF00501">
    <property type="entry name" value="AMP-binding"/>
    <property type="match status" value="1"/>
</dbReference>
<dbReference type="InterPro" id="IPR042099">
    <property type="entry name" value="ANL_N_sf"/>
</dbReference>
<dbReference type="Proteomes" id="UP000294881">
    <property type="component" value="Unassembled WGS sequence"/>
</dbReference>
<dbReference type="Gene3D" id="3.40.50.12780">
    <property type="entry name" value="N-terminal domain of ligase-like"/>
    <property type="match status" value="1"/>
</dbReference>
<organism evidence="2 3">
    <name type="scientific">Camelimonas lactis</name>
    <dbReference type="NCBI Taxonomy" id="659006"/>
    <lineage>
        <taxon>Bacteria</taxon>
        <taxon>Pseudomonadati</taxon>
        <taxon>Pseudomonadota</taxon>
        <taxon>Alphaproteobacteria</taxon>
        <taxon>Hyphomicrobiales</taxon>
        <taxon>Chelatococcaceae</taxon>
        <taxon>Camelimonas</taxon>
    </lineage>
</organism>